<protein>
    <submittedName>
        <fullName evidence="2">ATP-dependent Clp protease adaptor ClpS</fullName>
    </submittedName>
</protein>
<keyword evidence="2" id="KW-0378">Hydrolase</keyword>
<dbReference type="InterPro" id="IPR014719">
    <property type="entry name" value="Ribosomal_bL12_C/ClpS-like"/>
</dbReference>
<sequence length="98" mass="11127">MLENTLTMSWQDKEEEIALQELIGNHAKIIVYNDDHNTFDWVIESFVEVCRHNAAQAEQLSYLIHFKGKATVKTGSKKELKPIKDALVDRGLSAVIEA</sequence>
<proteinExistence type="predicted"/>
<reference evidence="2" key="1">
    <citation type="submission" date="2022-09" db="EMBL/GenBank/DDBJ databases">
        <title>Aureispira anguillicida sp. nov., isolated from Leptocephalus of Japanese eel Anguilla japonica.</title>
        <authorList>
            <person name="Yuasa K."/>
            <person name="Mekata T."/>
            <person name="Ikunari K."/>
        </authorList>
    </citation>
    <scope>NUCLEOTIDE SEQUENCE</scope>
    <source>
        <strain evidence="2">EL160426</strain>
    </source>
</reference>
<dbReference type="RefSeq" id="WP_264790567.1">
    <property type="nucleotide sequence ID" value="NZ_AP026867.1"/>
</dbReference>
<gene>
    <name evidence="2" type="ORF">AsAng_0061920</name>
</gene>
<accession>A0A915YMA1</accession>
<dbReference type="GO" id="GO:0008233">
    <property type="term" value="F:peptidase activity"/>
    <property type="evidence" value="ECO:0007669"/>
    <property type="project" value="UniProtKB-KW"/>
</dbReference>
<name>A0A915YMA1_9BACT</name>
<dbReference type="Proteomes" id="UP001060919">
    <property type="component" value="Chromosome"/>
</dbReference>
<dbReference type="SUPFAM" id="SSF54736">
    <property type="entry name" value="ClpS-like"/>
    <property type="match status" value="1"/>
</dbReference>
<dbReference type="KEGG" id="aup:AsAng_0061920"/>
<dbReference type="InterPro" id="IPR003769">
    <property type="entry name" value="ClpS_core"/>
</dbReference>
<dbReference type="EMBL" id="AP026867">
    <property type="protein sequence ID" value="BDS15408.1"/>
    <property type="molecule type" value="Genomic_DNA"/>
</dbReference>
<dbReference type="AlphaFoldDB" id="A0A915YMA1"/>
<organism evidence="2 3">
    <name type="scientific">Aureispira anguillae</name>
    <dbReference type="NCBI Taxonomy" id="2864201"/>
    <lineage>
        <taxon>Bacteria</taxon>
        <taxon>Pseudomonadati</taxon>
        <taxon>Bacteroidota</taxon>
        <taxon>Saprospiria</taxon>
        <taxon>Saprospirales</taxon>
        <taxon>Saprospiraceae</taxon>
        <taxon>Aureispira</taxon>
    </lineage>
</organism>
<keyword evidence="2" id="KW-0645">Protease</keyword>
<dbReference type="Pfam" id="PF02617">
    <property type="entry name" value="ClpS"/>
    <property type="match status" value="1"/>
</dbReference>
<dbReference type="GO" id="GO:0030163">
    <property type="term" value="P:protein catabolic process"/>
    <property type="evidence" value="ECO:0007669"/>
    <property type="project" value="InterPro"/>
</dbReference>
<dbReference type="Gene3D" id="3.30.1390.10">
    <property type="match status" value="1"/>
</dbReference>
<keyword evidence="3" id="KW-1185">Reference proteome</keyword>
<evidence type="ECO:0000313" key="3">
    <source>
        <dbReference type="Proteomes" id="UP001060919"/>
    </source>
</evidence>
<dbReference type="GO" id="GO:0006508">
    <property type="term" value="P:proteolysis"/>
    <property type="evidence" value="ECO:0007669"/>
    <property type="project" value="UniProtKB-KW"/>
</dbReference>
<evidence type="ECO:0000313" key="2">
    <source>
        <dbReference type="EMBL" id="BDS15408.1"/>
    </source>
</evidence>
<feature type="domain" description="Adaptor protein ClpS core" evidence="1">
    <location>
        <begin position="27"/>
        <end position="86"/>
    </location>
</feature>
<evidence type="ECO:0000259" key="1">
    <source>
        <dbReference type="Pfam" id="PF02617"/>
    </source>
</evidence>